<evidence type="ECO:0000313" key="1">
    <source>
        <dbReference type="EMBL" id="AXA44147.1"/>
    </source>
</evidence>
<geneLocation type="plasmid" evidence="1 2">
    <name>unnamed3</name>
</geneLocation>
<proteinExistence type="predicted"/>
<evidence type="ECO:0000313" key="2">
    <source>
        <dbReference type="Proteomes" id="UP000251166"/>
    </source>
</evidence>
<accession>A0A2Z4YRS6</accession>
<protein>
    <submittedName>
        <fullName evidence="1">Uncharacterized protein</fullName>
    </submittedName>
</protein>
<organism evidence="1 2">
    <name type="scientific">Rhizobium leguminosarum</name>
    <dbReference type="NCBI Taxonomy" id="384"/>
    <lineage>
        <taxon>Bacteria</taxon>
        <taxon>Pseudomonadati</taxon>
        <taxon>Pseudomonadota</taxon>
        <taxon>Alphaproteobacteria</taxon>
        <taxon>Hyphomicrobiales</taxon>
        <taxon>Rhizobiaceae</taxon>
        <taxon>Rhizobium/Agrobacterium group</taxon>
        <taxon>Rhizobium</taxon>
    </lineage>
</organism>
<name>A0A2Z4YRS6_RHILE</name>
<sequence length="118" mass="12569">MDIELIDGKSRKSLLPRRGVEHPLRTRLLCLIAGLVASGLSTSTFADDSATAGTSLFQVGSSIADTGAGYSLFRGPQRGSKDYWIECSCSNGALAVRLCPTLSYKCYCADKPSISCNQ</sequence>
<keyword evidence="1" id="KW-0614">Plasmid</keyword>
<dbReference type="Proteomes" id="UP000251166">
    <property type="component" value="Plasmid unnamed3"/>
</dbReference>
<gene>
    <name evidence="1" type="ORF">DLJ82_6176</name>
</gene>
<reference evidence="1 2" key="1">
    <citation type="submission" date="2018-07" db="EMBL/GenBank/DDBJ databases">
        <title>Rhizobium leguminosarum strain:ATCC 14479 Genome sequencing and assembly.</title>
        <authorList>
            <person name="Chakraborty R."/>
        </authorList>
    </citation>
    <scope>NUCLEOTIDE SEQUENCE [LARGE SCALE GENOMIC DNA]</scope>
    <source>
        <strain evidence="1 2">ATCC 14479</strain>
        <plasmid evidence="2">Plasmid unnamed3</plasmid>
    </source>
</reference>
<dbReference type="AlphaFoldDB" id="A0A2Z4YRS6"/>
<dbReference type="EMBL" id="CP030763">
    <property type="protein sequence ID" value="AXA44147.1"/>
    <property type="molecule type" value="Genomic_DNA"/>
</dbReference>
<dbReference type="RefSeq" id="WP_112908060.1">
    <property type="nucleotide sequence ID" value="NZ_CP030763.1"/>
</dbReference>